<keyword evidence="5 9" id="KW-0547">Nucleotide-binding</keyword>
<proteinExistence type="inferred from homology"/>
<evidence type="ECO:0000256" key="6">
    <source>
        <dbReference type="ARBA" id="ARBA00022777"/>
    </source>
</evidence>
<protein>
    <recommendedName>
        <fullName evidence="3 9">Gluconokinase</fullName>
        <ecNumber evidence="3 9">2.7.1.12</ecNumber>
    </recommendedName>
</protein>
<reference evidence="10 11" key="1">
    <citation type="submission" date="2017-06" db="EMBL/GenBank/DDBJ databases">
        <authorList>
            <person name="Kim H.J."/>
            <person name="Triplett B.A."/>
        </authorList>
    </citation>
    <scope>NUCLEOTIDE SEQUENCE [LARGE SCALE GENOMIC DNA]</scope>
    <source>
        <strain evidence="10 11">DSM 29052</strain>
    </source>
</reference>
<evidence type="ECO:0000256" key="4">
    <source>
        <dbReference type="ARBA" id="ARBA00022679"/>
    </source>
</evidence>
<evidence type="ECO:0000256" key="5">
    <source>
        <dbReference type="ARBA" id="ARBA00022741"/>
    </source>
</evidence>
<evidence type="ECO:0000313" key="10">
    <source>
        <dbReference type="EMBL" id="SNR56600.1"/>
    </source>
</evidence>
<dbReference type="EMBL" id="FZNN01000010">
    <property type="protein sequence ID" value="SNR56600.1"/>
    <property type="molecule type" value="Genomic_DNA"/>
</dbReference>
<keyword evidence="7 9" id="KW-0067">ATP-binding</keyword>
<sequence length="166" mass="17639">MRHLLVMGVCGTGKSTVAKALSERLGAAFVEADAFHSTEAVARMASGLPLTDEHRWGWLDRIAEAAAAQPGGAVTACSALKQVYRTRLRATLRDMGIIFLHGSKTLLTERMAARSDHFMPISLLESQFADLEAPSGPGVLAIDVALPRDVVVGQACDFANAFSGTE</sequence>
<dbReference type="GO" id="GO:0005737">
    <property type="term" value="C:cytoplasm"/>
    <property type="evidence" value="ECO:0007669"/>
    <property type="project" value="TreeGrafter"/>
</dbReference>
<accession>A0A238XD51</accession>
<dbReference type="RefSeq" id="WP_217898784.1">
    <property type="nucleotide sequence ID" value="NZ_FZNN01000010.1"/>
</dbReference>
<dbReference type="PANTHER" id="PTHR43442:SF3">
    <property type="entry name" value="GLUCONOKINASE-RELATED"/>
    <property type="match status" value="1"/>
</dbReference>
<evidence type="ECO:0000256" key="1">
    <source>
        <dbReference type="ARBA" id="ARBA00004761"/>
    </source>
</evidence>
<dbReference type="AlphaFoldDB" id="A0A238XD51"/>
<dbReference type="Gene3D" id="3.40.50.300">
    <property type="entry name" value="P-loop containing nucleotide triphosphate hydrolases"/>
    <property type="match status" value="1"/>
</dbReference>
<dbReference type="GO" id="GO:0046316">
    <property type="term" value="F:gluconokinase activity"/>
    <property type="evidence" value="ECO:0007669"/>
    <property type="project" value="UniProtKB-EC"/>
</dbReference>
<evidence type="ECO:0000256" key="7">
    <source>
        <dbReference type="ARBA" id="ARBA00022840"/>
    </source>
</evidence>
<dbReference type="EC" id="2.7.1.12" evidence="3 9"/>
<comment type="catalytic activity">
    <reaction evidence="8 9">
        <text>D-gluconate + ATP = 6-phospho-D-gluconate + ADP + H(+)</text>
        <dbReference type="Rhea" id="RHEA:19433"/>
        <dbReference type="ChEBI" id="CHEBI:15378"/>
        <dbReference type="ChEBI" id="CHEBI:18391"/>
        <dbReference type="ChEBI" id="CHEBI:30616"/>
        <dbReference type="ChEBI" id="CHEBI:58759"/>
        <dbReference type="ChEBI" id="CHEBI:456216"/>
        <dbReference type="EC" id="2.7.1.12"/>
    </reaction>
</comment>
<evidence type="ECO:0000256" key="8">
    <source>
        <dbReference type="ARBA" id="ARBA00048090"/>
    </source>
</evidence>
<keyword evidence="6 9" id="KW-0418">Kinase</keyword>
<evidence type="ECO:0000256" key="3">
    <source>
        <dbReference type="ARBA" id="ARBA00012054"/>
    </source>
</evidence>
<dbReference type="CDD" id="cd02021">
    <property type="entry name" value="GntK"/>
    <property type="match status" value="1"/>
</dbReference>
<name>A0A238XD51_9RHOB</name>
<comment type="similarity">
    <text evidence="2 9">Belongs to the gluconokinase GntK/GntV family.</text>
</comment>
<dbReference type="Pfam" id="PF13671">
    <property type="entry name" value="AAA_33"/>
    <property type="match status" value="1"/>
</dbReference>
<dbReference type="InterPro" id="IPR006001">
    <property type="entry name" value="Therm_gnt_kin"/>
</dbReference>
<gene>
    <name evidence="10" type="ORF">SAMN06265370_110117</name>
</gene>
<dbReference type="SUPFAM" id="SSF52540">
    <property type="entry name" value="P-loop containing nucleoside triphosphate hydrolases"/>
    <property type="match status" value="1"/>
</dbReference>
<dbReference type="InterPro" id="IPR027417">
    <property type="entry name" value="P-loop_NTPase"/>
</dbReference>
<dbReference type="NCBIfam" id="TIGR01313">
    <property type="entry name" value="therm_gnt_kin"/>
    <property type="match status" value="1"/>
</dbReference>
<keyword evidence="4 9" id="KW-0808">Transferase</keyword>
<dbReference type="GO" id="GO:0005524">
    <property type="term" value="F:ATP binding"/>
    <property type="evidence" value="ECO:0007669"/>
    <property type="project" value="UniProtKB-KW"/>
</dbReference>
<comment type="pathway">
    <text evidence="1">Carbohydrate acid metabolism.</text>
</comment>
<dbReference type="Proteomes" id="UP000198417">
    <property type="component" value="Unassembled WGS sequence"/>
</dbReference>
<evidence type="ECO:0000313" key="11">
    <source>
        <dbReference type="Proteomes" id="UP000198417"/>
    </source>
</evidence>
<evidence type="ECO:0000256" key="9">
    <source>
        <dbReference type="RuleBase" id="RU363066"/>
    </source>
</evidence>
<dbReference type="PANTHER" id="PTHR43442">
    <property type="entry name" value="GLUCONOKINASE-RELATED"/>
    <property type="match status" value="1"/>
</dbReference>
<organism evidence="10 11">
    <name type="scientific">Puniceibacterium sediminis</name>
    <dbReference type="NCBI Taxonomy" id="1608407"/>
    <lineage>
        <taxon>Bacteria</taxon>
        <taxon>Pseudomonadati</taxon>
        <taxon>Pseudomonadota</taxon>
        <taxon>Alphaproteobacteria</taxon>
        <taxon>Rhodobacterales</taxon>
        <taxon>Paracoccaceae</taxon>
        <taxon>Puniceibacterium</taxon>
    </lineage>
</organism>
<evidence type="ECO:0000256" key="2">
    <source>
        <dbReference type="ARBA" id="ARBA00008420"/>
    </source>
</evidence>
<keyword evidence="11" id="KW-1185">Reference proteome</keyword>
<dbReference type="GO" id="GO:0005975">
    <property type="term" value="P:carbohydrate metabolic process"/>
    <property type="evidence" value="ECO:0007669"/>
    <property type="project" value="InterPro"/>
</dbReference>